<name>A0ABT6R9Z8_9BACT</name>
<gene>
    <name evidence="3" type="ORF">QJ048_06435</name>
</gene>
<comment type="caution">
    <text evidence="3">The sequence shown here is derived from an EMBL/GenBank/DDBJ whole genome shotgun (WGS) entry which is preliminary data.</text>
</comment>
<dbReference type="Gene3D" id="2.60.40.1120">
    <property type="entry name" value="Carboxypeptidase-like, regulatory domain"/>
    <property type="match status" value="1"/>
</dbReference>
<evidence type="ECO:0000313" key="4">
    <source>
        <dbReference type="Proteomes" id="UP001226434"/>
    </source>
</evidence>
<dbReference type="InterPro" id="IPR024278">
    <property type="entry name" value="DUF3823_N"/>
</dbReference>
<sequence length="241" mass="26324">MKLKSFKILSLGVSLLFFASSCVKMDTYAGPDASLSGSVIEDGGKTNVQTCSGNFSIRLEQLSWDSTPSPQDIPVKYDGTYQNLKLFSGHYRVSIHGGAFWPVAPEEMDISSGSSHDFKLTPYLVVSNFKAEMTDSTTLRLTYSLSAPVAGIPKILEIQPYLNTTQIVGPGASIYDFSDLNKVAINKDWADFNAAEKNGEIIVSNLIPGRIFYVRMGVKFDNNDKSSNLSSVIKITVPAKK</sequence>
<keyword evidence="1" id="KW-0732">Signal</keyword>
<keyword evidence="4" id="KW-1185">Reference proteome</keyword>
<feature type="chain" id="PRO_5045369094" evidence="1">
    <location>
        <begin position="26"/>
        <end position="241"/>
    </location>
</feature>
<dbReference type="EMBL" id="JASBRG010000003">
    <property type="protein sequence ID" value="MDI3319402.1"/>
    <property type="molecule type" value="Genomic_DNA"/>
</dbReference>
<accession>A0ABT6R9Z8</accession>
<evidence type="ECO:0000256" key="1">
    <source>
        <dbReference type="SAM" id="SignalP"/>
    </source>
</evidence>
<evidence type="ECO:0000259" key="2">
    <source>
        <dbReference type="Pfam" id="PF12866"/>
    </source>
</evidence>
<protein>
    <submittedName>
        <fullName evidence="3">DUF3823 domain-containing protein</fullName>
    </submittedName>
</protein>
<dbReference type="Pfam" id="PF12866">
    <property type="entry name" value="DUF3823"/>
    <property type="match status" value="1"/>
</dbReference>
<dbReference type="RefSeq" id="WP_282333515.1">
    <property type="nucleotide sequence ID" value="NZ_JASBRG010000003.1"/>
</dbReference>
<organism evidence="3 4">
    <name type="scientific">Pinibacter soli</name>
    <dbReference type="NCBI Taxonomy" id="3044211"/>
    <lineage>
        <taxon>Bacteria</taxon>
        <taxon>Pseudomonadati</taxon>
        <taxon>Bacteroidota</taxon>
        <taxon>Chitinophagia</taxon>
        <taxon>Chitinophagales</taxon>
        <taxon>Chitinophagaceae</taxon>
        <taxon>Pinibacter</taxon>
    </lineage>
</organism>
<dbReference type="Proteomes" id="UP001226434">
    <property type="component" value="Unassembled WGS sequence"/>
</dbReference>
<evidence type="ECO:0000313" key="3">
    <source>
        <dbReference type="EMBL" id="MDI3319402.1"/>
    </source>
</evidence>
<dbReference type="PROSITE" id="PS51257">
    <property type="entry name" value="PROKAR_LIPOPROTEIN"/>
    <property type="match status" value="1"/>
</dbReference>
<feature type="domain" description="DUF3823" evidence="2">
    <location>
        <begin position="34"/>
        <end position="119"/>
    </location>
</feature>
<reference evidence="3 4" key="1">
    <citation type="submission" date="2023-05" db="EMBL/GenBank/DDBJ databases">
        <title>Genome sequence of Pinibacter sp. MAH-24.</title>
        <authorList>
            <person name="Huq M.A."/>
        </authorList>
    </citation>
    <scope>NUCLEOTIDE SEQUENCE [LARGE SCALE GENOMIC DNA]</scope>
    <source>
        <strain evidence="3 4">MAH-24</strain>
    </source>
</reference>
<proteinExistence type="predicted"/>
<feature type="signal peptide" evidence="1">
    <location>
        <begin position="1"/>
        <end position="25"/>
    </location>
</feature>